<evidence type="ECO:0000256" key="2">
    <source>
        <dbReference type="ARBA" id="ARBA00022723"/>
    </source>
</evidence>
<evidence type="ECO:0000256" key="7">
    <source>
        <dbReference type="SAM" id="MobiDB-lite"/>
    </source>
</evidence>
<sequence>MNLRDGVLVRRNAVGSDDLAELTRFLRRAGMADSPVSNFEDDAAEDQVEWVINKQIRDTQHVKLTKAIEKKLAAIDDGCIESIVNPFYKVEVRDREPLQILHYGVGGHYIPHVDAETLYKDDDGLELWEKTLDRDLSVVYFINDDFSGGELFFPALDLVIEPEAGTLVCFPSDHNYIHGVRPVTAGHRYTIVSWMRVAGMPPPEEINQMWMDEYQRRRPKQIAQPPRLGKGRGVAVGIP</sequence>
<comment type="caution">
    <text evidence="9">The sequence shown here is derived from an EMBL/GenBank/DDBJ whole genome shotgun (WGS) entry which is preliminary data.</text>
</comment>
<dbReference type="PANTHER" id="PTHR10869:SF246">
    <property type="entry name" value="TRANSMEMBRANE PROLYL 4-HYDROXYLASE"/>
    <property type="match status" value="1"/>
</dbReference>
<comment type="cofactor">
    <cofactor evidence="1">
        <name>L-ascorbate</name>
        <dbReference type="ChEBI" id="CHEBI:38290"/>
    </cofactor>
</comment>
<dbReference type="InterPro" id="IPR006620">
    <property type="entry name" value="Pro_4_hyd_alph"/>
</dbReference>
<feature type="region of interest" description="Disordered" evidence="7">
    <location>
        <begin position="218"/>
        <end position="239"/>
    </location>
</feature>
<dbReference type="RefSeq" id="WP_380596296.1">
    <property type="nucleotide sequence ID" value="NZ_JBHSDU010000003.1"/>
</dbReference>
<dbReference type="Gene3D" id="2.60.120.620">
    <property type="entry name" value="q2cbj1_9rhob like domain"/>
    <property type="match status" value="1"/>
</dbReference>
<keyword evidence="5 9" id="KW-0560">Oxidoreductase</keyword>
<keyword evidence="6" id="KW-0408">Iron</keyword>
<gene>
    <name evidence="9" type="ORF">ACFPN2_09100</name>
</gene>
<evidence type="ECO:0000256" key="6">
    <source>
        <dbReference type="ARBA" id="ARBA00023004"/>
    </source>
</evidence>
<keyword evidence="4" id="KW-0223">Dioxygenase</keyword>
<dbReference type="Pfam" id="PF13640">
    <property type="entry name" value="2OG-FeII_Oxy_3"/>
    <property type="match status" value="1"/>
</dbReference>
<dbReference type="PROSITE" id="PS51471">
    <property type="entry name" value="FE2OG_OXY"/>
    <property type="match status" value="1"/>
</dbReference>
<dbReference type="InterPro" id="IPR005123">
    <property type="entry name" value="Oxoglu/Fe-dep_dioxygenase_dom"/>
</dbReference>
<evidence type="ECO:0000259" key="8">
    <source>
        <dbReference type="PROSITE" id="PS51471"/>
    </source>
</evidence>
<dbReference type="GO" id="GO:0016491">
    <property type="term" value="F:oxidoreductase activity"/>
    <property type="evidence" value="ECO:0007669"/>
    <property type="project" value="UniProtKB-KW"/>
</dbReference>
<name>A0ABV8SPE3_9GAMM</name>
<dbReference type="EMBL" id="JBHSDU010000003">
    <property type="protein sequence ID" value="MFC4309235.1"/>
    <property type="molecule type" value="Genomic_DNA"/>
</dbReference>
<evidence type="ECO:0000313" key="9">
    <source>
        <dbReference type="EMBL" id="MFC4309235.1"/>
    </source>
</evidence>
<evidence type="ECO:0000256" key="3">
    <source>
        <dbReference type="ARBA" id="ARBA00022896"/>
    </source>
</evidence>
<dbReference type="Proteomes" id="UP001595904">
    <property type="component" value="Unassembled WGS sequence"/>
</dbReference>
<proteinExistence type="predicted"/>
<keyword evidence="10" id="KW-1185">Reference proteome</keyword>
<reference evidence="10" key="1">
    <citation type="journal article" date="2019" name="Int. J. Syst. Evol. Microbiol.">
        <title>The Global Catalogue of Microorganisms (GCM) 10K type strain sequencing project: providing services to taxonomists for standard genome sequencing and annotation.</title>
        <authorList>
            <consortium name="The Broad Institute Genomics Platform"/>
            <consortium name="The Broad Institute Genome Sequencing Center for Infectious Disease"/>
            <person name="Wu L."/>
            <person name="Ma J."/>
        </authorList>
    </citation>
    <scope>NUCLEOTIDE SEQUENCE [LARGE SCALE GENOMIC DNA]</scope>
    <source>
        <strain evidence="10">CGMCC 1.10759</strain>
    </source>
</reference>
<dbReference type="SMART" id="SM00702">
    <property type="entry name" value="P4Hc"/>
    <property type="match status" value="1"/>
</dbReference>
<protein>
    <submittedName>
        <fullName evidence="9">Prolyl hydroxylase family protein</fullName>
        <ecNumber evidence="9">1.14.11.-</ecNumber>
    </submittedName>
</protein>
<feature type="domain" description="Fe2OG dioxygenase" evidence="8">
    <location>
        <begin position="94"/>
        <end position="197"/>
    </location>
</feature>
<dbReference type="EC" id="1.14.11.-" evidence="9"/>
<dbReference type="InterPro" id="IPR044862">
    <property type="entry name" value="Pro_4_hyd_alph_FE2OG_OXY"/>
</dbReference>
<evidence type="ECO:0000313" key="10">
    <source>
        <dbReference type="Proteomes" id="UP001595904"/>
    </source>
</evidence>
<evidence type="ECO:0000256" key="1">
    <source>
        <dbReference type="ARBA" id="ARBA00001961"/>
    </source>
</evidence>
<evidence type="ECO:0000256" key="4">
    <source>
        <dbReference type="ARBA" id="ARBA00022964"/>
    </source>
</evidence>
<dbReference type="PANTHER" id="PTHR10869">
    <property type="entry name" value="PROLYL 4-HYDROXYLASE ALPHA SUBUNIT"/>
    <property type="match status" value="1"/>
</dbReference>
<organism evidence="9 10">
    <name type="scientific">Steroidobacter flavus</name>
    <dbReference type="NCBI Taxonomy" id="1842136"/>
    <lineage>
        <taxon>Bacteria</taxon>
        <taxon>Pseudomonadati</taxon>
        <taxon>Pseudomonadota</taxon>
        <taxon>Gammaproteobacteria</taxon>
        <taxon>Steroidobacterales</taxon>
        <taxon>Steroidobacteraceae</taxon>
        <taxon>Steroidobacter</taxon>
    </lineage>
</organism>
<accession>A0ABV8SPE3</accession>
<evidence type="ECO:0000256" key="5">
    <source>
        <dbReference type="ARBA" id="ARBA00023002"/>
    </source>
</evidence>
<dbReference type="InterPro" id="IPR045054">
    <property type="entry name" value="P4HA-like"/>
</dbReference>
<keyword evidence="3" id="KW-0847">Vitamin C</keyword>
<keyword evidence="2" id="KW-0479">Metal-binding</keyword>